<protein>
    <recommendedName>
        <fullName evidence="3">HTH merR-type domain-containing protein</fullName>
    </recommendedName>
</protein>
<sequence>MTQAAARIRQSERTFRLFADKGIVLATPETRTSGRGRAKVYAATELAIGYIAGDLLRLGLTTPVLIGLADWLRSHTGGRFFKDAREGKPIYVRLAVNLPDGWSGDFKAAFRPQHRDELHVPVTEPNQTDPAVISDRLILVNLASVIQAVEEDAAARWQRANSRPSDLLAALKAGAERDWHTEAEIRELTDRMAALVAAGDRWPEGVR</sequence>
<evidence type="ECO:0000313" key="1">
    <source>
        <dbReference type="EMBL" id="RAI40062.1"/>
    </source>
</evidence>
<evidence type="ECO:0000313" key="2">
    <source>
        <dbReference type="Proteomes" id="UP000249130"/>
    </source>
</evidence>
<dbReference type="Proteomes" id="UP000249130">
    <property type="component" value="Unassembled WGS sequence"/>
</dbReference>
<gene>
    <name evidence="1" type="ORF">CH341_24585</name>
</gene>
<comment type="caution">
    <text evidence="1">The sequence shown here is derived from an EMBL/GenBank/DDBJ whole genome shotgun (WGS) entry which is preliminary data.</text>
</comment>
<accession>A0A327KRZ9</accession>
<proteinExistence type="predicted"/>
<reference evidence="1 2" key="1">
    <citation type="submission" date="2017-07" db="EMBL/GenBank/DDBJ databases">
        <title>Draft Genome Sequences of Select Purple Nonsulfur Bacteria.</title>
        <authorList>
            <person name="Lasarre B."/>
            <person name="Mckinlay J.B."/>
        </authorList>
    </citation>
    <scope>NUCLEOTIDE SEQUENCE [LARGE SCALE GENOMIC DNA]</scope>
    <source>
        <strain evidence="1 2">DSM 5909</strain>
    </source>
</reference>
<dbReference type="EMBL" id="NPEX01000252">
    <property type="protein sequence ID" value="RAI40062.1"/>
    <property type="molecule type" value="Genomic_DNA"/>
</dbReference>
<keyword evidence="2" id="KW-1185">Reference proteome</keyword>
<name>A0A327KRZ9_9BRAD</name>
<dbReference type="AlphaFoldDB" id="A0A327KRZ9"/>
<evidence type="ECO:0008006" key="3">
    <source>
        <dbReference type="Google" id="ProtNLM"/>
    </source>
</evidence>
<organism evidence="1 2">
    <name type="scientific">Rhodoplanes roseus</name>
    <dbReference type="NCBI Taxonomy" id="29409"/>
    <lineage>
        <taxon>Bacteria</taxon>
        <taxon>Pseudomonadati</taxon>
        <taxon>Pseudomonadota</taxon>
        <taxon>Alphaproteobacteria</taxon>
        <taxon>Hyphomicrobiales</taxon>
        <taxon>Nitrobacteraceae</taxon>
        <taxon>Rhodoplanes</taxon>
    </lineage>
</organism>